<gene>
    <name evidence="1" type="ORF">Scep_014197</name>
</gene>
<proteinExistence type="predicted"/>
<dbReference type="Proteomes" id="UP001419268">
    <property type="component" value="Unassembled WGS sequence"/>
</dbReference>
<dbReference type="EMBL" id="JBBNAG010000006">
    <property type="protein sequence ID" value="KAK9125351.1"/>
    <property type="molecule type" value="Genomic_DNA"/>
</dbReference>
<comment type="caution">
    <text evidence="1">The sequence shown here is derived from an EMBL/GenBank/DDBJ whole genome shotgun (WGS) entry which is preliminary data.</text>
</comment>
<dbReference type="AlphaFoldDB" id="A0AAP0P2S4"/>
<accession>A0AAP0P2S4</accession>
<name>A0AAP0P2S4_9MAGN</name>
<reference evidence="1 2" key="1">
    <citation type="submission" date="2024-01" db="EMBL/GenBank/DDBJ databases">
        <title>Genome assemblies of Stephania.</title>
        <authorList>
            <person name="Yang L."/>
        </authorList>
    </citation>
    <scope>NUCLEOTIDE SEQUENCE [LARGE SCALE GENOMIC DNA]</scope>
    <source>
        <strain evidence="1">JXDWG</strain>
        <tissue evidence="1">Leaf</tissue>
    </source>
</reference>
<evidence type="ECO:0000313" key="2">
    <source>
        <dbReference type="Proteomes" id="UP001419268"/>
    </source>
</evidence>
<keyword evidence="2" id="KW-1185">Reference proteome</keyword>
<evidence type="ECO:0000313" key="1">
    <source>
        <dbReference type="EMBL" id="KAK9125351.1"/>
    </source>
</evidence>
<sequence>MITEPGTLLKAYDRSLTREAYLCTHPEESYDLQAETQWRRDGGNTSATNIYRRSFTYSNATFYQLTTRNSAVGTAAAVERHPKHRSSGDHDHIAVTKSKRILEDIWETTTRLKKNGKKRGHVSADHGCIGKHRKNLIHRNEFAFSNDLSVREEPDFLDVTEVRILVDGLVDVEGVLHDEIRGSFSSKAKESILSDFL</sequence>
<organism evidence="1 2">
    <name type="scientific">Stephania cephalantha</name>
    <dbReference type="NCBI Taxonomy" id="152367"/>
    <lineage>
        <taxon>Eukaryota</taxon>
        <taxon>Viridiplantae</taxon>
        <taxon>Streptophyta</taxon>
        <taxon>Embryophyta</taxon>
        <taxon>Tracheophyta</taxon>
        <taxon>Spermatophyta</taxon>
        <taxon>Magnoliopsida</taxon>
        <taxon>Ranunculales</taxon>
        <taxon>Menispermaceae</taxon>
        <taxon>Menispermoideae</taxon>
        <taxon>Cissampelideae</taxon>
        <taxon>Stephania</taxon>
    </lineage>
</organism>
<protein>
    <submittedName>
        <fullName evidence="1">Uncharacterized protein</fullName>
    </submittedName>
</protein>